<name>A0A1W2AJC2_9SPHI</name>
<gene>
    <name evidence="1" type="ORF">SAMN04488101_101670</name>
</gene>
<dbReference type="STRING" id="475255.SAMN04488101_101670"/>
<protein>
    <submittedName>
        <fullName evidence="1">Uncharacterized protein</fullName>
    </submittedName>
</protein>
<keyword evidence="2" id="KW-1185">Reference proteome</keyword>
<accession>A0A1W2AJC2</accession>
<dbReference type="AlphaFoldDB" id="A0A1W2AJC2"/>
<organism evidence="1 2">
    <name type="scientific">Pedobacter nyackensis</name>
    <dbReference type="NCBI Taxonomy" id="475255"/>
    <lineage>
        <taxon>Bacteria</taxon>
        <taxon>Pseudomonadati</taxon>
        <taxon>Bacteroidota</taxon>
        <taxon>Sphingobacteriia</taxon>
        <taxon>Sphingobacteriales</taxon>
        <taxon>Sphingobacteriaceae</taxon>
        <taxon>Pedobacter</taxon>
    </lineage>
</organism>
<dbReference type="RefSeq" id="WP_084287229.1">
    <property type="nucleotide sequence ID" value="NZ_FWYB01000001.1"/>
</dbReference>
<evidence type="ECO:0000313" key="1">
    <source>
        <dbReference type="EMBL" id="SMC60829.1"/>
    </source>
</evidence>
<dbReference type="Proteomes" id="UP000192678">
    <property type="component" value="Unassembled WGS sequence"/>
</dbReference>
<sequence>MVAQRPYIIYKLPISRTTQALIGGRIEKVWKNVENFLTTCTTADVKKPNSIYMVGYTAAEEHGEQPELADEVLEGVRKVFGDGTTEPLGYLYPENVPLKQTKTEWKLINKDLPRVIEYMIKEQPFPKYNLGPIELIISYDFKLIDPDTKNELPNQQYISSFLIWITRNSCVSASLCFPFNEPNQEFWNYVNSIKPYIPFKFDSKHLRLGRSNRKGASNMFSKL</sequence>
<reference evidence="1 2" key="1">
    <citation type="submission" date="2017-04" db="EMBL/GenBank/DDBJ databases">
        <authorList>
            <person name="Afonso C.L."/>
            <person name="Miller P.J."/>
            <person name="Scott M.A."/>
            <person name="Spackman E."/>
            <person name="Goraichik I."/>
            <person name="Dimitrov K.M."/>
            <person name="Suarez D.L."/>
            <person name="Swayne D.E."/>
        </authorList>
    </citation>
    <scope>NUCLEOTIDE SEQUENCE [LARGE SCALE GENOMIC DNA]</scope>
    <source>
        <strain evidence="1 2">DSM 19625</strain>
    </source>
</reference>
<evidence type="ECO:0000313" key="2">
    <source>
        <dbReference type="Proteomes" id="UP000192678"/>
    </source>
</evidence>
<dbReference type="OrthoDB" id="791462at2"/>
<dbReference type="EMBL" id="FWYB01000001">
    <property type="protein sequence ID" value="SMC60829.1"/>
    <property type="molecule type" value="Genomic_DNA"/>
</dbReference>
<proteinExistence type="predicted"/>